<accession>A0ABR4AT22</accession>
<reference evidence="1 2" key="1">
    <citation type="submission" date="2024-09" db="EMBL/GenBank/DDBJ databases">
        <title>Rethinking Asexuality: The Enigmatic Case of Functional Sexual Genes in Lepraria (Stereocaulaceae).</title>
        <authorList>
            <person name="Doellman M."/>
            <person name="Sun Y."/>
            <person name="Barcenas-Pena A."/>
            <person name="Lumbsch H.T."/>
            <person name="Grewe F."/>
        </authorList>
    </citation>
    <scope>NUCLEOTIDE SEQUENCE [LARGE SCALE GENOMIC DNA]</scope>
    <source>
        <strain evidence="1 2">Mercado 3170</strain>
    </source>
</reference>
<evidence type="ECO:0008006" key="3">
    <source>
        <dbReference type="Google" id="ProtNLM"/>
    </source>
</evidence>
<comment type="caution">
    <text evidence="1">The sequence shown here is derived from an EMBL/GenBank/DDBJ whole genome shotgun (WGS) entry which is preliminary data.</text>
</comment>
<keyword evidence="2" id="KW-1185">Reference proteome</keyword>
<gene>
    <name evidence="1" type="ORF">N7G274_000301</name>
</gene>
<proteinExistence type="predicted"/>
<sequence length="361" mass="42695">MTPAYPRLKWLASFIIFAFLVWLLIARTFRTQEWKPSPSYAGPQQALIEDGAHGFLQLREARDYCQHRRWQPYATRNQHRKIYDLFLINTELDFLEIRLNELDKEVDYFVILESPSTFQMNPKPLHLKDNLSRFKEFQPKIIHRVLDDSGAKKISKGDTWEHERFTRNALFDQIVLSLTGAQAPNQGDVLLIGDIDEIPRIGTLTALRNCAFPPRVTLRTQMYYYSYQWLHRGDLWHHPQATYFNGKDTVRPESLRTDKADAELYMSGWHCSSCFGTMGDLKNKITSFSHQGYNQPYFLDTARLLQRIRRGEDLFERPKELYDRIDNNSDVPAYLQREENRQKFAYMLDRDPQNANFRDLQ</sequence>
<dbReference type="PANTHER" id="PTHR12224:SF0">
    <property type="entry name" value="BETA-1,4-MANNOSYL-GLYCOPROTEIN 4-BETA-N-ACETYLGLUCOSAMINYLTRANSFERASE"/>
    <property type="match status" value="1"/>
</dbReference>
<dbReference type="Proteomes" id="UP001590950">
    <property type="component" value="Unassembled WGS sequence"/>
</dbReference>
<name>A0ABR4AT22_9LECA</name>
<dbReference type="EMBL" id="JBEFKJ010000001">
    <property type="protein sequence ID" value="KAL2048390.1"/>
    <property type="molecule type" value="Genomic_DNA"/>
</dbReference>
<dbReference type="PANTHER" id="PTHR12224">
    <property type="entry name" value="BETA-1,4-MANNOSYL-GLYCOPROTEIN BETA-1,4-N-ACETYLGLUCOSAMINYL-TRANSFERASE"/>
    <property type="match status" value="1"/>
</dbReference>
<dbReference type="InterPro" id="IPR006813">
    <property type="entry name" value="Glyco_trans_17"/>
</dbReference>
<evidence type="ECO:0000313" key="2">
    <source>
        <dbReference type="Proteomes" id="UP001590950"/>
    </source>
</evidence>
<protein>
    <recommendedName>
        <fullName evidence="3">Glycosyl transferase family 17 protein</fullName>
    </recommendedName>
</protein>
<organism evidence="1 2">
    <name type="scientific">Stereocaulon virgatum</name>
    <dbReference type="NCBI Taxonomy" id="373712"/>
    <lineage>
        <taxon>Eukaryota</taxon>
        <taxon>Fungi</taxon>
        <taxon>Dikarya</taxon>
        <taxon>Ascomycota</taxon>
        <taxon>Pezizomycotina</taxon>
        <taxon>Lecanoromycetes</taxon>
        <taxon>OSLEUM clade</taxon>
        <taxon>Lecanoromycetidae</taxon>
        <taxon>Lecanorales</taxon>
        <taxon>Lecanorineae</taxon>
        <taxon>Stereocaulaceae</taxon>
        <taxon>Stereocaulon</taxon>
    </lineage>
</organism>
<evidence type="ECO:0000313" key="1">
    <source>
        <dbReference type="EMBL" id="KAL2048390.1"/>
    </source>
</evidence>
<dbReference type="Pfam" id="PF04724">
    <property type="entry name" value="Glyco_transf_17"/>
    <property type="match status" value="1"/>
</dbReference>